<feature type="transmembrane region" description="Helical" evidence="7">
    <location>
        <begin position="186"/>
        <end position="206"/>
    </location>
</feature>
<feature type="transmembrane region" description="Helical" evidence="7">
    <location>
        <begin position="499"/>
        <end position="520"/>
    </location>
</feature>
<dbReference type="PANTHER" id="PTHR42770:SF16">
    <property type="entry name" value="AMINO ACID PERMEASE"/>
    <property type="match status" value="1"/>
</dbReference>
<reference evidence="8 9" key="1">
    <citation type="submission" date="2019-05" db="EMBL/GenBank/DDBJ databases">
        <authorList>
            <person name="Lee S.D."/>
        </authorList>
    </citation>
    <scope>NUCLEOTIDE SEQUENCE [LARGE SCALE GENOMIC DNA]</scope>
    <source>
        <strain evidence="8 9">C5-26</strain>
    </source>
</reference>
<keyword evidence="5 7" id="KW-0472">Membrane</keyword>
<evidence type="ECO:0000256" key="2">
    <source>
        <dbReference type="ARBA" id="ARBA00022475"/>
    </source>
</evidence>
<feature type="transmembrane region" description="Helical" evidence="7">
    <location>
        <begin position="421"/>
        <end position="445"/>
    </location>
</feature>
<proteinExistence type="predicted"/>
<dbReference type="GO" id="GO:0022857">
    <property type="term" value="F:transmembrane transporter activity"/>
    <property type="evidence" value="ECO:0007669"/>
    <property type="project" value="InterPro"/>
</dbReference>
<dbReference type="Gene3D" id="1.20.1740.10">
    <property type="entry name" value="Amino acid/polyamine transporter I"/>
    <property type="match status" value="1"/>
</dbReference>
<dbReference type="RefSeq" id="WP_146321118.1">
    <property type="nucleotide sequence ID" value="NZ_VCQV01000062.1"/>
</dbReference>
<accession>A0A563DRW4</accession>
<evidence type="ECO:0000256" key="1">
    <source>
        <dbReference type="ARBA" id="ARBA00004651"/>
    </source>
</evidence>
<feature type="region of interest" description="Disordered" evidence="6">
    <location>
        <begin position="1"/>
        <end position="31"/>
    </location>
</feature>
<feature type="transmembrane region" description="Helical" evidence="7">
    <location>
        <begin position="158"/>
        <end position="179"/>
    </location>
</feature>
<evidence type="ECO:0000256" key="6">
    <source>
        <dbReference type="SAM" id="MobiDB-lite"/>
    </source>
</evidence>
<gene>
    <name evidence="8" type="ORF">FGL98_23600</name>
</gene>
<dbReference type="AlphaFoldDB" id="A0A563DRW4"/>
<protein>
    <submittedName>
        <fullName evidence="8">APC family permease</fullName>
    </submittedName>
</protein>
<feature type="transmembrane region" description="Helical" evidence="7">
    <location>
        <begin position="45"/>
        <end position="66"/>
    </location>
</feature>
<dbReference type="PIRSF" id="PIRSF006060">
    <property type="entry name" value="AA_transporter"/>
    <property type="match status" value="1"/>
</dbReference>
<feature type="compositionally biased region" description="Polar residues" evidence="6">
    <location>
        <begin position="12"/>
        <end position="28"/>
    </location>
</feature>
<reference evidence="8 9" key="2">
    <citation type="submission" date="2019-08" db="EMBL/GenBank/DDBJ databases">
        <title>Jejuicoccus antrihumi gen. nov., sp. nov., a new member of the family Dermacoccaceae isolated from a cave.</title>
        <authorList>
            <person name="Schumann P."/>
            <person name="Kim I.S."/>
        </authorList>
    </citation>
    <scope>NUCLEOTIDE SEQUENCE [LARGE SCALE GENOMIC DNA]</scope>
    <source>
        <strain evidence="8 9">C5-26</strain>
    </source>
</reference>
<evidence type="ECO:0000256" key="4">
    <source>
        <dbReference type="ARBA" id="ARBA00022989"/>
    </source>
</evidence>
<comment type="subcellular location">
    <subcellularLocation>
        <location evidence="1">Cell membrane</location>
        <topology evidence="1">Multi-pass membrane protein</topology>
    </subcellularLocation>
</comment>
<evidence type="ECO:0000313" key="9">
    <source>
        <dbReference type="Proteomes" id="UP000320244"/>
    </source>
</evidence>
<keyword evidence="9" id="KW-1185">Reference proteome</keyword>
<feature type="transmembrane region" description="Helical" evidence="7">
    <location>
        <begin position="118"/>
        <end position="146"/>
    </location>
</feature>
<feature type="transmembrane region" description="Helical" evidence="7">
    <location>
        <begin position="332"/>
        <end position="355"/>
    </location>
</feature>
<comment type="caution">
    <text evidence="8">The sequence shown here is derived from an EMBL/GenBank/DDBJ whole genome shotgun (WGS) entry which is preliminary data.</text>
</comment>
<keyword evidence="2" id="KW-1003">Cell membrane</keyword>
<keyword evidence="3 7" id="KW-0812">Transmembrane</keyword>
<dbReference type="GO" id="GO:0005886">
    <property type="term" value="C:plasma membrane"/>
    <property type="evidence" value="ECO:0007669"/>
    <property type="project" value="UniProtKB-SubCell"/>
</dbReference>
<dbReference type="InterPro" id="IPR050367">
    <property type="entry name" value="APC_superfamily"/>
</dbReference>
<feature type="transmembrane region" description="Helical" evidence="7">
    <location>
        <begin position="281"/>
        <end position="302"/>
    </location>
</feature>
<feature type="transmembrane region" description="Helical" evidence="7">
    <location>
        <begin position="78"/>
        <end position="97"/>
    </location>
</feature>
<feature type="transmembrane region" description="Helical" evidence="7">
    <location>
        <begin position="457"/>
        <end position="479"/>
    </location>
</feature>
<evidence type="ECO:0000256" key="7">
    <source>
        <dbReference type="SAM" id="Phobius"/>
    </source>
</evidence>
<dbReference type="Pfam" id="PF13520">
    <property type="entry name" value="AA_permease_2"/>
    <property type="match status" value="1"/>
</dbReference>
<dbReference type="InterPro" id="IPR002293">
    <property type="entry name" value="AA/rel_permease1"/>
</dbReference>
<dbReference type="PANTHER" id="PTHR42770">
    <property type="entry name" value="AMINO ACID TRANSPORTER-RELATED"/>
    <property type="match status" value="1"/>
</dbReference>
<feature type="transmembrane region" description="Helical" evidence="7">
    <location>
        <begin position="390"/>
        <end position="409"/>
    </location>
</feature>
<name>A0A563DRW4_9MICO</name>
<sequence length="545" mass="58737">MTDSIAQHGDPNRTSGQGIGEASTNTRVSGDGVQRLRRNAVGLPGVLFMAVATAAPITAMVGNVPIAVGFGNGANAPAGYIVATIVLGLFALGYSAMAKHITATGAFYGYVSHGLGRIVGLAAGSMTTMAYVVFEASLVGIFSFFAHNFFSQHLSMNISWIWFALFMLIVNAALTYFDINLTVKVLGIFLITEIFMLSLMAFSVIFTGGGPQGWSPGSLNPINAFHNLHEVVPSVLHPGKTVVATGAAGIGLFFAFWSWVGFESTAMYGEESRNPKKVIPLAIMVAVIGIGLFYVFISWSAIVGVGPGNAVAIAQDTNNAGNIFFQPMQEHIGTWAVTLFEFLLMTGSYACGMAFHNCSARYIYAIGREDLIPGLRKTLGAAHKVHGSPYVAGFVQSAIATIIVLWFYFTNRDPYAELYTLMAILGTMAILIVQALTSFSVISYFHILKMHPESANWFRTFLAPLLGGIGMIYVSWLLIQNRSFAAGTASKDIVFTATPWIVIAFGVAGLVYAIASRYLAPERYEIIGRVVLDDTHEREEETQDQ</sequence>
<dbReference type="Proteomes" id="UP000320244">
    <property type="component" value="Unassembled WGS sequence"/>
</dbReference>
<evidence type="ECO:0000256" key="3">
    <source>
        <dbReference type="ARBA" id="ARBA00022692"/>
    </source>
</evidence>
<feature type="transmembrane region" description="Helical" evidence="7">
    <location>
        <begin position="242"/>
        <end position="260"/>
    </location>
</feature>
<dbReference type="EMBL" id="VCQV01000062">
    <property type="protein sequence ID" value="TWP32682.1"/>
    <property type="molecule type" value="Genomic_DNA"/>
</dbReference>
<evidence type="ECO:0000256" key="5">
    <source>
        <dbReference type="ARBA" id="ARBA00023136"/>
    </source>
</evidence>
<keyword evidence="4 7" id="KW-1133">Transmembrane helix</keyword>
<evidence type="ECO:0000313" key="8">
    <source>
        <dbReference type="EMBL" id="TWP32682.1"/>
    </source>
</evidence>
<organism evidence="8 9">
    <name type="scientific">Leekyejoonella antrihumi</name>
    <dbReference type="NCBI Taxonomy" id="1660198"/>
    <lineage>
        <taxon>Bacteria</taxon>
        <taxon>Bacillati</taxon>
        <taxon>Actinomycetota</taxon>
        <taxon>Actinomycetes</taxon>
        <taxon>Micrococcales</taxon>
        <taxon>Dermacoccaceae</taxon>
        <taxon>Leekyejoonella</taxon>
    </lineage>
</organism>
<dbReference type="OrthoDB" id="137613at2"/>